<protein>
    <submittedName>
        <fullName evidence="2">Uncharacterized protein</fullName>
    </submittedName>
</protein>
<accession>A0A8D8U8I0</accession>
<keyword evidence="1" id="KW-1133">Transmembrane helix</keyword>
<dbReference type="AlphaFoldDB" id="A0A8D8U8I0"/>
<dbReference type="EMBL" id="HBUF01339368">
    <property type="protein sequence ID" value="CAG6700349.1"/>
    <property type="molecule type" value="Transcribed_RNA"/>
</dbReference>
<dbReference type="EMBL" id="HBUF01339370">
    <property type="protein sequence ID" value="CAG6700356.1"/>
    <property type="molecule type" value="Transcribed_RNA"/>
</dbReference>
<evidence type="ECO:0000256" key="1">
    <source>
        <dbReference type="SAM" id="Phobius"/>
    </source>
</evidence>
<dbReference type="EMBL" id="HBUF01339369">
    <property type="protein sequence ID" value="CAG6700353.1"/>
    <property type="molecule type" value="Transcribed_RNA"/>
</dbReference>
<reference evidence="2" key="1">
    <citation type="submission" date="2021-05" db="EMBL/GenBank/DDBJ databases">
        <authorList>
            <person name="Alioto T."/>
            <person name="Alioto T."/>
            <person name="Gomez Garrido J."/>
        </authorList>
    </citation>
    <scope>NUCLEOTIDE SEQUENCE</scope>
</reference>
<proteinExistence type="predicted"/>
<evidence type="ECO:0000313" key="2">
    <source>
        <dbReference type="EMBL" id="CAG6700349.1"/>
    </source>
</evidence>
<dbReference type="PROSITE" id="PS51257">
    <property type="entry name" value="PROKAR_LIPOPROTEIN"/>
    <property type="match status" value="1"/>
</dbReference>
<keyword evidence="1" id="KW-0472">Membrane</keyword>
<name>A0A8D8U8I0_9HEMI</name>
<organism evidence="2">
    <name type="scientific">Cacopsylla melanoneura</name>
    <dbReference type="NCBI Taxonomy" id="428564"/>
    <lineage>
        <taxon>Eukaryota</taxon>
        <taxon>Metazoa</taxon>
        <taxon>Ecdysozoa</taxon>
        <taxon>Arthropoda</taxon>
        <taxon>Hexapoda</taxon>
        <taxon>Insecta</taxon>
        <taxon>Pterygota</taxon>
        <taxon>Neoptera</taxon>
        <taxon>Paraneoptera</taxon>
        <taxon>Hemiptera</taxon>
        <taxon>Sternorrhyncha</taxon>
        <taxon>Psylloidea</taxon>
        <taxon>Psyllidae</taxon>
        <taxon>Psyllinae</taxon>
        <taxon>Cacopsylla</taxon>
    </lineage>
</organism>
<keyword evidence="1" id="KW-0812">Transmembrane</keyword>
<feature type="transmembrane region" description="Helical" evidence="1">
    <location>
        <begin position="16"/>
        <end position="40"/>
    </location>
</feature>
<sequence>MKVLGFPWLQMCWKTLFMWMIFSVQYQTLSLLVSCATNLFRFWPRENLHSANGLRRILKYWVIYQSRISKNLILVFGVKMNRLKYWDYSGALVVIHSRIQSQLIITIM</sequence>